<dbReference type="InterPro" id="IPR036291">
    <property type="entry name" value="NAD(P)-bd_dom_sf"/>
</dbReference>
<gene>
    <name evidence="2" type="ORF">LKD81_09705</name>
</gene>
<organism evidence="2 3">
    <name type="scientific">Hominifimenecus microfluidus</name>
    <dbReference type="NCBI Taxonomy" id="2885348"/>
    <lineage>
        <taxon>Bacteria</taxon>
        <taxon>Bacillati</taxon>
        <taxon>Bacillota</taxon>
        <taxon>Clostridia</taxon>
        <taxon>Lachnospirales</taxon>
        <taxon>Lachnospiraceae</taxon>
        <taxon>Hominifimenecus</taxon>
    </lineage>
</organism>
<dbReference type="Proteomes" id="UP001198182">
    <property type="component" value="Unassembled WGS sequence"/>
</dbReference>
<evidence type="ECO:0000256" key="1">
    <source>
        <dbReference type="SAM" id="MobiDB-lite"/>
    </source>
</evidence>
<dbReference type="PANTHER" id="PTHR43128:SF16">
    <property type="entry name" value="L-LACTATE DEHYDROGENASE"/>
    <property type="match status" value="1"/>
</dbReference>
<evidence type="ECO:0000313" key="3">
    <source>
        <dbReference type="Proteomes" id="UP001198182"/>
    </source>
</evidence>
<proteinExistence type="predicted"/>
<dbReference type="AlphaFoldDB" id="A0AAE3JGZ0"/>
<dbReference type="EMBL" id="JAJEQR010000025">
    <property type="protein sequence ID" value="MCC2231266.1"/>
    <property type="molecule type" value="Genomic_DNA"/>
</dbReference>
<dbReference type="RefSeq" id="WP_308453785.1">
    <property type="nucleotide sequence ID" value="NZ_JAJEQR010000025.1"/>
</dbReference>
<sequence>MPYLTDLIVPGMGPANYMTGTSADMEWFRREPKKEKKRVHVMALGDVGSTLLLGLKLLGGDCIHTIGIFDVRKEFEARFEFEMNQVTHPGAYGGLPPVEIVPEEQLFACDVFVFCASRGVPPVSETKMDVRMAQYEANAGLVELYAKKAVAAGFRGLFAVVSDPVDPLCLAAEAAGLNPARIKGYGLGVMNARAAYYAKKDARFASFLTEGAAFGPHGSDLVIANSLTHYDDTLSRELTDLTVRANVAMREMGFKPYLAPALSSGALSILATLRGEWHYSSQKFGRIFLGAKNRVTEAGIEVENPLLPQELYERIEKAYDGLCLLAEKAEKKKTSDEKAKDKEKEECTVEKRTEMERRDYS</sequence>
<comment type="caution">
    <text evidence="2">The sequence shown here is derived from an EMBL/GenBank/DDBJ whole genome shotgun (WGS) entry which is preliminary data.</text>
</comment>
<protein>
    <submittedName>
        <fullName evidence="2">Lactate dehydrogenase</fullName>
    </submittedName>
</protein>
<feature type="region of interest" description="Disordered" evidence="1">
    <location>
        <begin position="330"/>
        <end position="361"/>
    </location>
</feature>
<reference evidence="2" key="1">
    <citation type="submission" date="2021-10" db="EMBL/GenBank/DDBJ databases">
        <title>Anaerobic single-cell dispensing facilitates the cultivation of human gut bacteria.</title>
        <authorList>
            <person name="Afrizal A."/>
        </authorList>
    </citation>
    <scope>NUCLEOTIDE SEQUENCE</scope>
    <source>
        <strain evidence="2">CLA-AA-H215</strain>
    </source>
</reference>
<evidence type="ECO:0000313" key="2">
    <source>
        <dbReference type="EMBL" id="MCC2231266.1"/>
    </source>
</evidence>
<dbReference type="SUPFAM" id="SSF51735">
    <property type="entry name" value="NAD(P)-binding Rossmann-fold domains"/>
    <property type="match status" value="1"/>
</dbReference>
<accession>A0AAE3JGZ0</accession>
<dbReference type="GO" id="GO:0004459">
    <property type="term" value="F:L-lactate dehydrogenase (NAD+) activity"/>
    <property type="evidence" value="ECO:0007669"/>
    <property type="project" value="TreeGrafter"/>
</dbReference>
<dbReference type="Gene3D" id="3.40.50.720">
    <property type="entry name" value="NAD(P)-binding Rossmann-like Domain"/>
    <property type="match status" value="1"/>
</dbReference>
<keyword evidence="3" id="KW-1185">Reference proteome</keyword>
<dbReference type="GO" id="GO:0006089">
    <property type="term" value="P:lactate metabolic process"/>
    <property type="evidence" value="ECO:0007669"/>
    <property type="project" value="TreeGrafter"/>
</dbReference>
<name>A0AAE3JGZ0_9FIRM</name>
<dbReference type="PANTHER" id="PTHR43128">
    <property type="entry name" value="L-2-HYDROXYCARBOXYLATE DEHYDROGENASE (NAD(P)(+))"/>
    <property type="match status" value="1"/>
</dbReference>